<sequence>MGATQSVTDPTKKEKVEKLFRANNRSNRSRSLDTRQEQRPSRPVGSSHSAKFPKNRCISQYHKKSTDNSNQTSSNGGSISGLTREEKRDHIQSNRLRDAEFFKSHASNFAIVLSLVVTNLQEHVEQACEALQNLGRQHAAFLDKSFQSMYWDTFTDCFERNPPPAFRKGSEREAWSRMILFIIAQMKIGFQKAVSEQRTEQRLSVPQIY</sequence>
<dbReference type="GO" id="GO:0005344">
    <property type="term" value="F:oxygen carrier activity"/>
    <property type="evidence" value="ECO:0007669"/>
    <property type="project" value="UniProtKB-KW"/>
</dbReference>
<feature type="compositionally biased region" description="Basic and acidic residues" evidence="2">
    <location>
        <begin position="30"/>
        <end position="40"/>
    </location>
</feature>
<keyword evidence="1" id="KW-0561">Oxygen transport</keyword>
<dbReference type="InterPro" id="IPR012292">
    <property type="entry name" value="Globin/Proto"/>
</dbReference>
<keyword evidence="1" id="KW-0349">Heme</keyword>
<proteinExistence type="inferred from homology"/>
<evidence type="ECO:0000313" key="4">
    <source>
        <dbReference type="EMBL" id="PAV70795.1"/>
    </source>
</evidence>
<dbReference type="PANTHER" id="PTHR47768:SF2">
    <property type="entry name" value="GLOBIN-RELATED"/>
    <property type="match status" value="1"/>
</dbReference>
<feature type="region of interest" description="Disordered" evidence="2">
    <location>
        <begin position="1"/>
        <end position="90"/>
    </location>
</feature>
<evidence type="ECO:0000256" key="1">
    <source>
        <dbReference type="RuleBase" id="RU000356"/>
    </source>
</evidence>
<dbReference type="Proteomes" id="UP000218231">
    <property type="component" value="Unassembled WGS sequence"/>
</dbReference>
<accession>A0A2A2KA34</accession>
<keyword evidence="1" id="KW-0479">Metal-binding</keyword>
<evidence type="ECO:0000313" key="5">
    <source>
        <dbReference type="Proteomes" id="UP000218231"/>
    </source>
</evidence>
<evidence type="ECO:0000256" key="2">
    <source>
        <dbReference type="SAM" id="MobiDB-lite"/>
    </source>
</evidence>
<dbReference type="STRING" id="2018661.A0A2A2KA34"/>
<feature type="compositionally biased region" description="Basic and acidic residues" evidence="2">
    <location>
        <begin position="10"/>
        <end position="20"/>
    </location>
</feature>
<dbReference type="GO" id="GO:0020037">
    <property type="term" value="F:heme binding"/>
    <property type="evidence" value="ECO:0007669"/>
    <property type="project" value="InterPro"/>
</dbReference>
<dbReference type="AlphaFoldDB" id="A0A2A2KA34"/>
<reference evidence="4 5" key="1">
    <citation type="journal article" date="2017" name="Curr. Biol.">
        <title>Genome architecture and evolution of a unichromosomal asexual nematode.</title>
        <authorList>
            <person name="Fradin H."/>
            <person name="Zegar C."/>
            <person name="Gutwein M."/>
            <person name="Lucas J."/>
            <person name="Kovtun M."/>
            <person name="Corcoran D."/>
            <person name="Baugh L.R."/>
            <person name="Kiontke K."/>
            <person name="Gunsalus K."/>
            <person name="Fitch D.H."/>
            <person name="Piano F."/>
        </authorList>
    </citation>
    <scope>NUCLEOTIDE SEQUENCE [LARGE SCALE GENOMIC DNA]</scope>
    <source>
        <strain evidence="4">PF1309</strain>
    </source>
</reference>
<keyword evidence="5" id="KW-1185">Reference proteome</keyword>
<feature type="compositionally biased region" description="Polar residues" evidence="2">
    <location>
        <begin position="67"/>
        <end position="81"/>
    </location>
</feature>
<dbReference type="InterPro" id="IPR044399">
    <property type="entry name" value="Mb-like_M"/>
</dbReference>
<feature type="domain" description="Globin" evidence="3">
    <location>
        <begin position="92"/>
        <end position="185"/>
    </location>
</feature>
<dbReference type="Pfam" id="PF00042">
    <property type="entry name" value="Globin"/>
    <property type="match status" value="1"/>
</dbReference>
<dbReference type="Gene3D" id="1.10.490.10">
    <property type="entry name" value="Globins"/>
    <property type="match status" value="1"/>
</dbReference>
<keyword evidence="1" id="KW-0408">Iron</keyword>
<comment type="caution">
    <text evidence="4">The sequence shown here is derived from an EMBL/GenBank/DDBJ whole genome shotgun (WGS) entry which is preliminary data.</text>
</comment>
<dbReference type="PANTHER" id="PTHR47768">
    <property type="entry name" value="GLOBIN RELATED-RELATED"/>
    <property type="match status" value="1"/>
</dbReference>
<name>A0A2A2KA34_9BILA</name>
<comment type="similarity">
    <text evidence="1">Belongs to the globin family.</text>
</comment>
<dbReference type="OrthoDB" id="5786608at2759"/>
<dbReference type="InterPro" id="IPR053341">
    <property type="entry name" value="Oxidative_stress_globin-like"/>
</dbReference>
<dbReference type="InterPro" id="IPR000971">
    <property type="entry name" value="Globin"/>
</dbReference>
<gene>
    <name evidence="4" type="ORF">WR25_05414</name>
</gene>
<dbReference type="CDD" id="cd01040">
    <property type="entry name" value="Mb-like"/>
    <property type="match status" value="1"/>
</dbReference>
<evidence type="ECO:0000259" key="3">
    <source>
        <dbReference type="Pfam" id="PF00042"/>
    </source>
</evidence>
<protein>
    <recommendedName>
        <fullName evidence="3">Globin domain-containing protein</fullName>
    </recommendedName>
</protein>
<dbReference type="EMBL" id="LIAE01009215">
    <property type="protein sequence ID" value="PAV70795.1"/>
    <property type="molecule type" value="Genomic_DNA"/>
</dbReference>
<keyword evidence="1" id="KW-0813">Transport</keyword>
<dbReference type="GO" id="GO:0019825">
    <property type="term" value="F:oxygen binding"/>
    <property type="evidence" value="ECO:0007669"/>
    <property type="project" value="InterPro"/>
</dbReference>
<organism evidence="4 5">
    <name type="scientific">Diploscapter pachys</name>
    <dbReference type="NCBI Taxonomy" id="2018661"/>
    <lineage>
        <taxon>Eukaryota</taxon>
        <taxon>Metazoa</taxon>
        <taxon>Ecdysozoa</taxon>
        <taxon>Nematoda</taxon>
        <taxon>Chromadorea</taxon>
        <taxon>Rhabditida</taxon>
        <taxon>Rhabditina</taxon>
        <taxon>Rhabditomorpha</taxon>
        <taxon>Rhabditoidea</taxon>
        <taxon>Rhabditidae</taxon>
        <taxon>Diploscapter</taxon>
    </lineage>
</organism>